<evidence type="ECO:0000313" key="1">
    <source>
        <dbReference type="EMBL" id="GBE88394.1"/>
    </source>
</evidence>
<comment type="caution">
    <text evidence="1">The sequence shown here is derived from an EMBL/GenBank/DDBJ whole genome shotgun (WGS) entry which is preliminary data.</text>
</comment>
<dbReference type="GeneID" id="38785311"/>
<dbReference type="STRING" id="139825.A0A401H1U8"/>
<protein>
    <submittedName>
        <fullName evidence="1">Uncharacterized protein</fullName>
    </submittedName>
</protein>
<dbReference type="EMBL" id="BFAD01000013">
    <property type="protein sequence ID" value="GBE88394.1"/>
    <property type="molecule type" value="Genomic_DNA"/>
</dbReference>
<dbReference type="AlphaFoldDB" id="A0A401H1U8"/>
<dbReference type="OrthoDB" id="2803881at2759"/>
<evidence type="ECO:0000313" key="2">
    <source>
        <dbReference type="Proteomes" id="UP000287166"/>
    </source>
</evidence>
<keyword evidence="2" id="KW-1185">Reference proteome</keyword>
<proteinExistence type="predicted"/>
<organism evidence="1 2">
    <name type="scientific">Sparassis crispa</name>
    <dbReference type="NCBI Taxonomy" id="139825"/>
    <lineage>
        <taxon>Eukaryota</taxon>
        <taxon>Fungi</taxon>
        <taxon>Dikarya</taxon>
        <taxon>Basidiomycota</taxon>
        <taxon>Agaricomycotina</taxon>
        <taxon>Agaricomycetes</taxon>
        <taxon>Polyporales</taxon>
        <taxon>Sparassidaceae</taxon>
        <taxon>Sparassis</taxon>
    </lineage>
</organism>
<dbReference type="RefSeq" id="XP_027619307.1">
    <property type="nucleotide sequence ID" value="XM_027763506.1"/>
</dbReference>
<accession>A0A401H1U8</accession>
<sequence length="155" mass="17476">MIVLVRFCPQLTQLMLDVDTENTDNIVPGQRPGAGYVNTALKWIRLGPLPPGKIAAFLSDLLPNLREIDDSGWTPEVEEAWMHVDELLPTLAAVRAQERSSLHLEAEPKRRRARQYPTLCPTPSLNKLSNRNAYGHINVDDAGGYRRMREAKHVL</sequence>
<dbReference type="Proteomes" id="UP000287166">
    <property type="component" value="Unassembled WGS sequence"/>
</dbReference>
<dbReference type="InParanoid" id="A0A401H1U8"/>
<reference evidence="1 2" key="1">
    <citation type="journal article" date="2018" name="Sci. Rep.">
        <title>Genome sequence of the cauliflower mushroom Sparassis crispa (Hanabiratake) and its association with beneficial usage.</title>
        <authorList>
            <person name="Kiyama R."/>
            <person name="Furutani Y."/>
            <person name="Kawaguchi K."/>
            <person name="Nakanishi T."/>
        </authorList>
    </citation>
    <scope>NUCLEOTIDE SEQUENCE [LARGE SCALE GENOMIC DNA]</scope>
</reference>
<gene>
    <name evidence="1" type="ORF">SCP_1302090</name>
</gene>
<name>A0A401H1U8_9APHY</name>